<organism evidence="1 2">
    <name type="scientific">Segatella salivae DSM 15606</name>
    <dbReference type="NCBI Taxonomy" id="888832"/>
    <lineage>
        <taxon>Bacteria</taxon>
        <taxon>Pseudomonadati</taxon>
        <taxon>Bacteroidota</taxon>
        <taxon>Bacteroidia</taxon>
        <taxon>Bacteroidales</taxon>
        <taxon>Prevotellaceae</taxon>
        <taxon>Segatella</taxon>
    </lineage>
</organism>
<protein>
    <submittedName>
        <fullName evidence="1">Uncharacterized protein</fullName>
    </submittedName>
</protein>
<dbReference type="Proteomes" id="UP000003874">
    <property type="component" value="Unassembled WGS sequence"/>
</dbReference>
<name>E6MP22_9BACT</name>
<proteinExistence type="predicted"/>
<dbReference type="HOGENOM" id="CLU_2651450_0_0_10"/>
<dbReference type="EMBL" id="AEQO01000115">
    <property type="protein sequence ID" value="EFV04609.1"/>
    <property type="molecule type" value="Genomic_DNA"/>
</dbReference>
<sequence>MHSYPLQKTESECIQQKKHQFSLCFDSYGSLINKGSIVHKLQSCFLYRANDLTICLTSPHDLMQNTPSFDANYRMK</sequence>
<accession>E6MP22</accession>
<reference evidence="1 2" key="1">
    <citation type="submission" date="2010-12" db="EMBL/GenBank/DDBJ databases">
        <authorList>
            <person name="Muzny D."/>
            <person name="Qin X."/>
            <person name="Deng J."/>
            <person name="Jiang H."/>
            <person name="Liu Y."/>
            <person name="Qu J."/>
            <person name="Song X.-Z."/>
            <person name="Zhang L."/>
            <person name="Thornton R."/>
            <person name="Coyle M."/>
            <person name="Francisco L."/>
            <person name="Jackson L."/>
            <person name="Javaid M."/>
            <person name="Korchina V."/>
            <person name="Kovar C."/>
            <person name="Mata R."/>
            <person name="Mathew T."/>
            <person name="Ngo R."/>
            <person name="Nguyen L."/>
            <person name="Nguyen N."/>
            <person name="Okwuonu G."/>
            <person name="Ongeri F."/>
            <person name="Pham C."/>
            <person name="Simmons D."/>
            <person name="Wilczek-Boney K."/>
            <person name="Hale W."/>
            <person name="Jakkamsetti A."/>
            <person name="Pham P."/>
            <person name="Ruth R."/>
            <person name="San Lucas F."/>
            <person name="Warren J."/>
            <person name="Zhang J."/>
            <person name="Zhao Z."/>
            <person name="Zhou C."/>
            <person name="Zhu D."/>
            <person name="Lee S."/>
            <person name="Bess C."/>
            <person name="Blankenburg K."/>
            <person name="Forbes L."/>
            <person name="Fu Q."/>
            <person name="Gubbala S."/>
            <person name="Hirani K."/>
            <person name="Jayaseelan J.C."/>
            <person name="Lara F."/>
            <person name="Munidasa M."/>
            <person name="Palculict T."/>
            <person name="Patil S."/>
            <person name="Pu L.-L."/>
            <person name="Saada N."/>
            <person name="Tang L."/>
            <person name="Weissenberger G."/>
            <person name="Zhu Y."/>
            <person name="Hemphill L."/>
            <person name="Shang Y."/>
            <person name="Youmans B."/>
            <person name="Ayvaz T."/>
            <person name="Ross M."/>
            <person name="Santibanez J."/>
            <person name="Aqrawi P."/>
            <person name="Gross S."/>
            <person name="Joshi V."/>
            <person name="Fowler G."/>
            <person name="Nazareth L."/>
            <person name="Reid J."/>
            <person name="Worley K."/>
            <person name="Petrosino J."/>
            <person name="Highlander S."/>
            <person name="Gibbs R."/>
        </authorList>
    </citation>
    <scope>NUCLEOTIDE SEQUENCE [LARGE SCALE GENOMIC DNA]</scope>
    <source>
        <strain evidence="1 2">DSM 15606</strain>
    </source>
</reference>
<evidence type="ECO:0000313" key="1">
    <source>
        <dbReference type="EMBL" id="EFV04609.1"/>
    </source>
</evidence>
<comment type="caution">
    <text evidence="1">The sequence shown here is derived from an EMBL/GenBank/DDBJ whole genome shotgun (WGS) entry which is preliminary data.</text>
</comment>
<keyword evidence="2" id="KW-1185">Reference proteome</keyword>
<dbReference type="STRING" id="888832.HMPREF9420_1240"/>
<evidence type="ECO:0000313" key="2">
    <source>
        <dbReference type="Proteomes" id="UP000003874"/>
    </source>
</evidence>
<gene>
    <name evidence="1" type="ORF">HMPREF9420_1240</name>
</gene>
<dbReference type="AlphaFoldDB" id="E6MP22"/>